<protein>
    <recommendedName>
        <fullName evidence="3">AMP-binding enzyme C-terminal domain-containing protein</fullName>
    </recommendedName>
</protein>
<gene>
    <name evidence="1" type="ORF">ACFHYQ_26385</name>
</gene>
<dbReference type="Gene3D" id="3.30.300.30">
    <property type="match status" value="1"/>
</dbReference>
<dbReference type="InterPro" id="IPR045851">
    <property type="entry name" value="AMP-bd_C_sf"/>
</dbReference>
<dbReference type="Proteomes" id="UP001589870">
    <property type="component" value="Unassembled WGS sequence"/>
</dbReference>
<dbReference type="SUPFAM" id="SSF56801">
    <property type="entry name" value="Acetyl-CoA synthetase-like"/>
    <property type="match status" value="1"/>
</dbReference>
<name>A0ABV6UCC9_9ACTN</name>
<dbReference type="RefSeq" id="WP_394303996.1">
    <property type="nucleotide sequence ID" value="NZ_JBHMQT010000059.1"/>
</dbReference>
<comment type="caution">
    <text evidence="1">The sequence shown here is derived from an EMBL/GenBank/DDBJ whole genome shotgun (WGS) entry which is preliminary data.</text>
</comment>
<reference evidence="1 2" key="1">
    <citation type="submission" date="2024-09" db="EMBL/GenBank/DDBJ databases">
        <authorList>
            <person name="Sun Q."/>
            <person name="Mori K."/>
        </authorList>
    </citation>
    <scope>NUCLEOTIDE SEQUENCE [LARGE SCALE GENOMIC DNA]</scope>
    <source>
        <strain evidence="1 2">TBRC 1851</strain>
    </source>
</reference>
<organism evidence="1 2">
    <name type="scientific">Sphaerimonospora cavernae</name>
    <dbReference type="NCBI Taxonomy" id="1740611"/>
    <lineage>
        <taxon>Bacteria</taxon>
        <taxon>Bacillati</taxon>
        <taxon>Actinomycetota</taxon>
        <taxon>Actinomycetes</taxon>
        <taxon>Streptosporangiales</taxon>
        <taxon>Streptosporangiaceae</taxon>
        <taxon>Sphaerimonospora</taxon>
    </lineage>
</organism>
<dbReference type="EMBL" id="JBHMQT010000059">
    <property type="protein sequence ID" value="MFC0865831.1"/>
    <property type="molecule type" value="Genomic_DNA"/>
</dbReference>
<evidence type="ECO:0000313" key="1">
    <source>
        <dbReference type="EMBL" id="MFC0865831.1"/>
    </source>
</evidence>
<evidence type="ECO:0008006" key="3">
    <source>
        <dbReference type="Google" id="ProtNLM"/>
    </source>
</evidence>
<proteinExistence type="predicted"/>
<keyword evidence="2" id="KW-1185">Reference proteome</keyword>
<accession>A0ABV6UCC9</accession>
<evidence type="ECO:0000313" key="2">
    <source>
        <dbReference type="Proteomes" id="UP001589870"/>
    </source>
</evidence>
<sequence>MVVVAPGAMVTEDELREHMLAGIARYKVPTLPRNATGKINRAQVELATAPTHRG</sequence>